<dbReference type="EnsemblPlants" id="EMT06969">
    <property type="protein sequence ID" value="EMT06969"/>
    <property type="gene ID" value="F775_08109"/>
</dbReference>
<proteinExistence type="predicted"/>
<sequence>MAALSCSSAVAANAGALSPPRPPRRSAGIAQACPAPEFPFFAHPTAYMTCSSSMRSSPTSSLRWKRWSSKSSAPLASCPAALGRAHRLRSALLACLEVDSIAEMNIHALHTSPLGLSRMLGAVAVYRVQLPLVLTSNHAIPYGIAPELMKGRSMANRMFMLMLVMGAFSTTKTRVLTTLAWTGRFAAINAG</sequence>
<dbReference type="AlphaFoldDB" id="M8B032"/>
<evidence type="ECO:0000313" key="1">
    <source>
        <dbReference type="EnsemblPlants" id="EMT06969"/>
    </source>
</evidence>
<name>M8B032_AEGTA</name>
<organism evidence="1">
    <name type="scientific">Aegilops tauschii</name>
    <name type="common">Tausch's goatgrass</name>
    <name type="synonym">Aegilops squarrosa</name>
    <dbReference type="NCBI Taxonomy" id="37682"/>
    <lineage>
        <taxon>Eukaryota</taxon>
        <taxon>Viridiplantae</taxon>
        <taxon>Streptophyta</taxon>
        <taxon>Embryophyta</taxon>
        <taxon>Tracheophyta</taxon>
        <taxon>Spermatophyta</taxon>
        <taxon>Magnoliopsida</taxon>
        <taxon>Liliopsida</taxon>
        <taxon>Poales</taxon>
        <taxon>Poaceae</taxon>
        <taxon>BOP clade</taxon>
        <taxon>Pooideae</taxon>
        <taxon>Triticodae</taxon>
        <taxon>Triticeae</taxon>
        <taxon>Triticinae</taxon>
        <taxon>Aegilops</taxon>
    </lineage>
</organism>
<protein>
    <submittedName>
        <fullName evidence="1">Uncharacterized protein</fullName>
    </submittedName>
</protein>
<accession>M8B032</accession>
<reference evidence="1" key="1">
    <citation type="submission" date="2015-06" db="UniProtKB">
        <authorList>
            <consortium name="EnsemblPlants"/>
        </authorList>
    </citation>
    <scope>IDENTIFICATION</scope>
</reference>